<dbReference type="InterPro" id="IPR005146">
    <property type="entry name" value="B3/B4_tRNA-bd"/>
</dbReference>
<dbReference type="Pfam" id="PF03147">
    <property type="entry name" value="FDX-ACB"/>
    <property type="match status" value="1"/>
</dbReference>
<dbReference type="HAMAP" id="MF_00283">
    <property type="entry name" value="Phe_tRNA_synth_beta1"/>
    <property type="match status" value="1"/>
</dbReference>
<evidence type="ECO:0000256" key="1">
    <source>
        <dbReference type="ARBA" id="ARBA00004496"/>
    </source>
</evidence>
<dbReference type="Gene3D" id="3.30.70.380">
    <property type="entry name" value="Ferrodoxin-fold anticodon-binding domain"/>
    <property type="match status" value="1"/>
</dbReference>
<dbReference type="AlphaFoldDB" id="A0A2A9HFY1"/>
<dbReference type="GO" id="GO:0004826">
    <property type="term" value="F:phenylalanine-tRNA ligase activity"/>
    <property type="evidence" value="ECO:0007669"/>
    <property type="project" value="UniProtKB-UniRule"/>
</dbReference>
<keyword evidence="12 15" id="KW-0648">Protein biosynthesis</keyword>
<keyword evidence="7 15" id="KW-0479">Metal-binding</keyword>
<evidence type="ECO:0000256" key="7">
    <source>
        <dbReference type="ARBA" id="ARBA00022723"/>
    </source>
</evidence>
<keyword evidence="4 15" id="KW-0963">Cytoplasm</keyword>
<dbReference type="NCBIfam" id="TIGR00472">
    <property type="entry name" value="pheT_bact"/>
    <property type="match status" value="1"/>
</dbReference>
<evidence type="ECO:0000259" key="18">
    <source>
        <dbReference type="PROSITE" id="PS51447"/>
    </source>
</evidence>
<dbReference type="SMART" id="SM00896">
    <property type="entry name" value="FDX-ACB"/>
    <property type="match status" value="1"/>
</dbReference>
<dbReference type="EMBL" id="PDJQ01000001">
    <property type="protein sequence ID" value="PFG73915.1"/>
    <property type="molecule type" value="Genomic_DNA"/>
</dbReference>
<evidence type="ECO:0000256" key="6">
    <source>
        <dbReference type="ARBA" id="ARBA00022598"/>
    </source>
</evidence>
<sequence length="805" mass="87770">MKVSLSWLREYVDVRLPIEELARRITDAVAEVEGWRVIGETWDPALVRVAKVVAVEPHPNADRLRLATVDTGQETVQVVCGAPNLAVGQTVAFASEGARLIDGHTGEPTTLKLRPIRGVESAGMVLSEKELGLSDEHEGILVLPEGTPVGVPLADVLGDVILEVSTWANRADLLGMVGFAREVAALTGGVLGEPDRRYSESGPDVSELVSVAIEAPDLCRRFTASVIEGIEIGPSPAWMQERLRKAGMRPINNVVDITNYVMLETGQPLHAFDYDLVRGKRIVARRARPGERLVTLDGVEREFDSEMLLICDGEGPVGVAGVMGGGNSEVNEGTTRVLLEVANFRAGSIRRTSTLLKLRTEASLRFEKGLGPEMAMYAQQRALHLFETVCGGRIARGIVDVYPSKEPPRTILLEAARIAQVLGIEVPVEDVRRILGDLGFLVHHVPPAKYSVQVPPWRPDVEIPDDLVEEVGRIYGYDRLPTTMLRGTLPPPEENPVMALRERLRDLAVALGYQEVINYTLTTREKLALVTDPMDTVRRNPLGVVNPVAAQHAYLRTSLRSSVLESFAANRRQAEGPLRLFEIGFEYLPVEGDLPIERPVLCAVLGGPREGRWRVGGGEALDFFDAKGAVEAMLGALGVRGTFVPAEEHGLLPGHTAKFGVGSEMAGIVGQVHPETAAAFDIDEAVYLFEVWVEDLVRHLPERPPYQALSRYPAVRLDLAVVVDAAVPAGAVLELVRSHRSQGVQVRAELFDEYRGPGVPEGKKSLALRLWLRADDRTLTDDEALKVGQGLLARLGREFGATLRG</sequence>
<dbReference type="FunFam" id="3.50.40.10:FF:000001">
    <property type="entry name" value="Phenylalanine--tRNA ligase beta subunit"/>
    <property type="match status" value="1"/>
</dbReference>
<feature type="binding site" evidence="15">
    <location>
        <position position="470"/>
    </location>
    <ligand>
        <name>Mg(2+)</name>
        <dbReference type="ChEBI" id="CHEBI:18420"/>
        <note>shared with alpha subunit</note>
    </ligand>
</feature>
<dbReference type="PROSITE" id="PS51447">
    <property type="entry name" value="FDX_ACB"/>
    <property type="match status" value="1"/>
</dbReference>
<name>A0A2A9HFY1_TEPT2</name>
<evidence type="ECO:0000313" key="20">
    <source>
        <dbReference type="EMBL" id="PFG73915.1"/>
    </source>
</evidence>
<dbReference type="GO" id="GO:0009328">
    <property type="term" value="C:phenylalanine-tRNA ligase complex"/>
    <property type="evidence" value="ECO:0007669"/>
    <property type="project" value="TreeGrafter"/>
</dbReference>
<feature type="binding site" evidence="15">
    <location>
        <position position="460"/>
    </location>
    <ligand>
        <name>Mg(2+)</name>
        <dbReference type="ChEBI" id="CHEBI:18420"/>
        <note>shared with alpha subunit</note>
    </ligand>
</feature>
<organism evidence="20 21">
    <name type="scientific">Tepidiforma thermophila (strain KCTC 52669 / CGMCC 1.13589 / G233)</name>
    <dbReference type="NCBI Taxonomy" id="2761530"/>
    <lineage>
        <taxon>Bacteria</taxon>
        <taxon>Bacillati</taxon>
        <taxon>Chloroflexota</taxon>
        <taxon>Tepidiformia</taxon>
        <taxon>Tepidiformales</taxon>
        <taxon>Tepidiformaceae</taxon>
        <taxon>Tepidiforma</taxon>
    </lineage>
</organism>
<evidence type="ECO:0000256" key="14">
    <source>
        <dbReference type="ARBA" id="ARBA00049255"/>
    </source>
</evidence>
<dbReference type="GO" id="GO:0006432">
    <property type="term" value="P:phenylalanyl-tRNA aminoacylation"/>
    <property type="evidence" value="ECO:0007669"/>
    <property type="project" value="UniProtKB-UniRule"/>
</dbReference>
<dbReference type="InterPro" id="IPR002547">
    <property type="entry name" value="tRNA-bd_dom"/>
</dbReference>
<comment type="caution">
    <text evidence="20">The sequence shown here is derived from an EMBL/GenBank/DDBJ whole genome shotgun (WGS) entry which is preliminary data.</text>
</comment>
<dbReference type="InterPro" id="IPR004532">
    <property type="entry name" value="Phe-tRNA-ligase_IIc_bsu_bact"/>
</dbReference>
<dbReference type="InterPro" id="IPR045060">
    <property type="entry name" value="Phe-tRNA-ligase_IIc_bsu"/>
</dbReference>
<dbReference type="PROSITE" id="PS50886">
    <property type="entry name" value="TRBD"/>
    <property type="match status" value="1"/>
</dbReference>
<evidence type="ECO:0000256" key="2">
    <source>
        <dbReference type="ARBA" id="ARBA00008653"/>
    </source>
</evidence>
<feature type="binding site" evidence="15">
    <location>
        <position position="469"/>
    </location>
    <ligand>
        <name>Mg(2+)</name>
        <dbReference type="ChEBI" id="CHEBI:18420"/>
        <note>shared with alpha subunit</note>
    </ligand>
</feature>
<dbReference type="Pfam" id="PF01588">
    <property type="entry name" value="tRNA_bind"/>
    <property type="match status" value="1"/>
</dbReference>
<dbReference type="InterPro" id="IPR045864">
    <property type="entry name" value="aa-tRNA-synth_II/BPL/LPL"/>
</dbReference>
<dbReference type="PANTHER" id="PTHR10947">
    <property type="entry name" value="PHENYLALANYL-TRNA SYNTHETASE BETA CHAIN AND LEUCINE-RICH REPEAT-CONTAINING PROTEIN 47"/>
    <property type="match status" value="1"/>
</dbReference>
<dbReference type="SUPFAM" id="SSF56037">
    <property type="entry name" value="PheT/TilS domain"/>
    <property type="match status" value="1"/>
</dbReference>
<proteinExistence type="inferred from homology"/>
<keyword evidence="9 15" id="KW-0067">ATP-binding</keyword>
<accession>A0A2A9HFY1</accession>
<dbReference type="SMART" id="SM00873">
    <property type="entry name" value="B3_4"/>
    <property type="match status" value="1"/>
</dbReference>
<keyword evidence="5 16" id="KW-0820">tRNA-binding</keyword>
<dbReference type="SMART" id="SM00874">
    <property type="entry name" value="B5"/>
    <property type="match status" value="1"/>
</dbReference>
<keyword evidence="13 15" id="KW-0030">Aminoacyl-tRNA synthetase</keyword>
<feature type="binding site" evidence="15">
    <location>
        <position position="466"/>
    </location>
    <ligand>
        <name>Mg(2+)</name>
        <dbReference type="ChEBI" id="CHEBI:18420"/>
        <note>shared with alpha subunit</note>
    </ligand>
</feature>
<keyword evidence="6 15" id="KW-0436">Ligase</keyword>
<evidence type="ECO:0000256" key="10">
    <source>
        <dbReference type="ARBA" id="ARBA00022842"/>
    </source>
</evidence>
<evidence type="ECO:0000256" key="9">
    <source>
        <dbReference type="ARBA" id="ARBA00022840"/>
    </source>
</evidence>
<comment type="catalytic activity">
    <reaction evidence="14 15">
        <text>tRNA(Phe) + L-phenylalanine + ATP = L-phenylalanyl-tRNA(Phe) + AMP + diphosphate + H(+)</text>
        <dbReference type="Rhea" id="RHEA:19413"/>
        <dbReference type="Rhea" id="RHEA-COMP:9668"/>
        <dbReference type="Rhea" id="RHEA-COMP:9699"/>
        <dbReference type="ChEBI" id="CHEBI:15378"/>
        <dbReference type="ChEBI" id="CHEBI:30616"/>
        <dbReference type="ChEBI" id="CHEBI:33019"/>
        <dbReference type="ChEBI" id="CHEBI:58095"/>
        <dbReference type="ChEBI" id="CHEBI:78442"/>
        <dbReference type="ChEBI" id="CHEBI:78531"/>
        <dbReference type="ChEBI" id="CHEBI:456215"/>
        <dbReference type="EC" id="6.1.1.20"/>
    </reaction>
</comment>
<evidence type="ECO:0000256" key="5">
    <source>
        <dbReference type="ARBA" id="ARBA00022555"/>
    </source>
</evidence>
<dbReference type="RefSeq" id="WP_098503345.1">
    <property type="nucleotide sequence ID" value="NZ_PDJQ01000001.1"/>
</dbReference>
<dbReference type="Gene3D" id="3.30.56.10">
    <property type="match status" value="2"/>
</dbReference>
<comment type="subcellular location">
    <subcellularLocation>
        <location evidence="1 15">Cytoplasm</location>
    </subcellularLocation>
</comment>
<dbReference type="SUPFAM" id="SSF46955">
    <property type="entry name" value="Putative DNA-binding domain"/>
    <property type="match status" value="1"/>
</dbReference>
<dbReference type="InterPro" id="IPR005121">
    <property type="entry name" value="Fdx_antiC-bd"/>
</dbReference>
<comment type="similarity">
    <text evidence="2 15">Belongs to the phenylalanyl-tRNA synthetase beta subunit family. Type 1 subfamily.</text>
</comment>
<evidence type="ECO:0000259" key="19">
    <source>
        <dbReference type="PROSITE" id="PS51483"/>
    </source>
</evidence>
<dbReference type="Pfam" id="PF17759">
    <property type="entry name" value="tRNA_synthFbeta"/>
    <property type="match status" value="1"/>
</dbReference>
<dbReference type="EC" id="6.1.1.20" evidence="15"/>
<keyword evidence="21" id="KW-1185">Reference proteome</keyword>
<dbReference type="Pfam" id="PF03483">
    <property type="entry name" value="B3_4"/>
    <property type="match status" value="1"/>
</dbReference>
<keyword evidence="11 16" id="KW-0694">RNA-binding</keyword>
<dbReference type="InterPro" id="IPR009061">
    <property type="entry name" value="DNA-bd_dom_put_sf"/>
</dbReference>
<dbReference type="InterPro" id="IPR012340">
    <property type="entry name" value="NA-bd_OB-fold"/>
</dbReference>
<evidence type="ECO:0000256" key="3">
    <source>
        <dbReference type="ARBA" id="ARBA00011209"/>
    </source>
</evidence>
<reference evidence="20 21" key="1">
    <citation type="submission" date="2017-09" db="EMBL/GenBank/DDBJ databases">
        <title>Sequencing the genomes of two abundant thermophiles in Great Basin hot springs: Thermocrinis jamiesonii and novel Chloroflexi Thermoflexus hugenholtzii.</title>
        <authorList>
            <person name="Hedlund B."/>
        </authorList>
    </citation>
    <scope>NUCLEOTIDE SEQUENCE [LARGE SCALE GENOMIC DNA]</scope>
    <source>
        <strain evidence="20 21">G233</strain>
    </source>
</reference>
<dbReference type="GO" id="GO:0005524">
    <property type="term" value="F:ATP binding"/>
    <property type="evidence" value="ECO:0007669"/>
    <property type="project" value="UniProtKB-UniRule"/>
</dbReference>
<dbReference type="InterPro" id="IPR020825">
    <property type="entry name" value="Phe-tRNA_synthase-like_B3/B4"/>
</dbReference>
<dbReference type="CDD" id="cd00769">
    <property type="entry name" value="PheRS_beta_core"/>
    <property type="match status" value="1"/>
</dbReference>
<dbReference type="InterPro" id="IPR033714">
    <property type="entry name" value="tRNA_bind_bactPheRS"/>
</dbReference>
<dbReference type="SUPFAM" id="SSF50249">
    <property type="entry name" value="Nucleic acid-binding proteins"/>
    <property type="match status" value="1"/>
</dbReference>
<evidence type="ECO:0000256" key="11">
    <source>
        <dbReference type="ARBA" id="ARBA00022884"/>
    </source>
</evidence>
<keyword evidence="8 15" id="KW-0547">Nucleotide-binding</keyword>
<evidence type="ECO:0000256" key="12">
    <source>
        <dbReference type="ARBA" id="ARBA00022917"/>
    </source>
</evidence>
<dbReference type="InterPro" id="IPR041616">
    <property type="entry name" value="PheRS_beta_core"/>
</dbReference>
<dbReference type="Gene3D" id="3.30.930.10">
    <property type="entry name" value="Bira Bifunctional Protein, Domain 2"/>
    <property type="match status" value="1"/>
</dbReference>
<dbReference type="SUPFAM" id="SSF54991">
    <property type="entry name" value="Anticodon-binding domain of PheRS"/>
    <property type="match status" value="1"/>
</dbReference>
<dbReference type="Proteomes" id="UP000223071">
    <property type="component" value="Unassembled WGS sequence"/>
</dbReference>
<dbReference type="PROSITE" id="PS51483">
    <property type="entry name" value="B5"/>
    <property type="match status" value="1"/>
</dbReference>
<dbReference type="InterPro" id="IPR036690">
    <property type="entry name" value="Fdx_antiC-bd_sf"/>
</dbReference>
<dbReference type="CDD" id="cd02796">
    <property type="entry name" value="tRNA_bind_bactPheRS"/>
    <property type="match status" value="1"/>
</dbReference>
<evidence type="ECO:0000256" key="15">
    <source>
        <dbReference type="HAMAP-Rule" id="MF_00283"/>
    </source>
</evidence>
<feature type="domain" description="FDX-ACB" evidence="18">
    <location>
        <begin position="710"/>
        <end position="804"/>
    </location>
</feature>
<evidence type="ECO:0000259" key="17">
    <source>
        <dbReference type="PROSITE" id="PS50886"/>
    </source>
</evidence>
<feature type="domain" description="TRNA-binding" evidence="17">
    <location>
        <begin position="41"/>
        <end position="154"/>
    </location>
</feature>
<dbReference type="GO" id="GO:0000287">
    <property type="term" value="F:magnesium ion binding"/>
    <property type="evidence" value="ECO:0007669"/>
    <property type="project" value="UniProtKB-UniRule"/>
</dbReference>
<dbReference type="Gene3D" id="2.40.50.140">
    <property type="entry name" value="Nucleic acid-binding proteins"/>
    <property type="match status" value="1"/>
</dbReference>
<evidence type="ECO:0000256" key="13">
    <source>
        <dbReference type="ARBA" id="ARBA00023146"/>
    </source>
</evidence>
<comment type="cofactor">
    <cofactor evidence="15">
        <name>Mg(2+)</name>
        <dbReference type="ChEBI" id="CHEBI:18420"/>
    </cofactor>
    <text evidence="15">Binds 2 magnesium ions per tetramer.</text>
</comment>
<keyword evidence="10 15" id="KW-0460">Magnesium</keyword>
<evidence type="ECO:0000313" key="21">
    <source>
        <dbReference type="Proteomes" id="UP000223071"/>
    </source>
</evidence>
<dbReference type="PANTHER" id="PTHR10947:SF0">
    <property type="entry name" value="PHENYLALANINE--TRNA LIGASE BETA SUBUNIT"/>
    <property type="match status" value="1"/>
</dbReference>
<evidence type="ECO:0000256" key="4">
    <source>
        <dbReference type="ARBA" id="ARBA00022490"/>
    </source>
</evidence>
<dbReference type="InterPro" id="IPR005147">
    <property type="entry name" value="tRNA_synthase_B5-dom"/>
</dbReference>
<feature type="domain" description="B5" evidence="19">
    <location>
        <begin position="406"/>
        <end position="482"/>
    </location>
</feature>
<gene>
    <name evidence="15" type="primary">pheT</name>
    <name evidence="20" type="ORF">A9A59_1121</name>
</gene>
<dbReference type="GO" id="GO:0000049">
    <property type="term" value="F:tRNA binding"/>
    <property type="evidence" value="ECO:0007669"/>
    <property type="project" value="UniProtKB-UniRule"/>
</dbReference>
<dbReference type="SUPFAM" id="SSF55681">
    <property type="entry name" value="Class II aaRS and biotin synthetases"/>
    <property type="match status" value="1"/>
</dbReference>
<dbReference type="Pfam" id="PF03484">
    <property type="entry name" value="B5"/>
    <property type="match status" value="1"/>
</dbReference>
<dbReference type="Gene3D" id="3.50.40.10">
    <property type="entry name" value="Phenylalanyl-trna Synthetase, Chain B, domain 3"/>
    <property type="match status" value="1"/>
</dbReference>
<protein>
    <recommendedName>
        <fullName evidence="15">Phenylalanine--tRNA ligase beta subunit</fullName>
        <ecNumber evidence="15">6.1.1.20</ecNumber>
    </recommendedName>
    <alternativeName>
        <fullName evidence="15">Phenylalanyl-tRNA synthetase beta subunit</fullName>
        <shortName evidence="15">PheRS</shortName>
    </alternativeName>
</protein>
<comment type="subunit">
    <text evidence="3 15">Tetramer of two alpha and two beta subunits.</text>
</comment>
<evidence type="ECO:0000256" key="16">
    <source>
        <dbReference type="PROSITE-ProRule" id="PRU00209"/>
    </source>
</evidence>
<evidence type="ECO:0000256" key="8">
    <source>
        <dbReference type="ARBA" id="ARBA00022741"/>
    </source>
</evidence>